<dbReference type="AlphaFoldDB" id="A0A3P7KWF4"/>
<evidence type="ECO:0000313" key="2">
    <source>
        <dbReference type="Proteomes" id="UP000270094"/>
    </source>
</evidence>
<evidence type="ECO:0000313" key="1">
    <source>
        <dbReference type="EMBL" id="VDM71522.1"/>
    </source>
</evidence>
<keyword evidence="2" id="KW-1185">Reference proteome</keyword>
<proteinExistence type="predicted"/>
<name>A0A3P7KWF4_STRVU</name>
<reference evidence="1 2" key="1">
    <citation type="submission" date="2018-11" db="EMBL/GenBank/DDBJ databases">
        <authorList>
            <consortium name="Pathogen Informatics"/>
        </authorList>
    </citation>
    <scope>NUCLEOTIDE SEQUENCE [LARGE SCALE GENOMIC DNA]</scope>
</reference>
<dbReference type="OrthoDB" id="533508at2759"/>
<dbReference type="EMBL" id="UYYB01020788">
    <property type="protein sequence ID" value="VDM71522.1"/>
    <property type="molecule type" value="Genomic_DNA"/>
</dbReference>
<accession>A0A3P7KWF4</accession>
<sequence>MLTPKACVTIGGELISIYERDGEDGVLKFADEKMTSMLYDDGREPHRVKIQDYIKWKKSVNVQLGLSDMNNSESLEAKFKEHDALWRLNKRGVEGENIIHLLLNR</sequence>
<organism evidence="1 2">
    <name type="scientific">Strongylus vulgaris</name>
    <name type="common">Blood worm</name>
    <dbReference type="NCBI Taxonomy" id="40348"/>
    <lineage>
        <taxon>Eukaryota</taxon>
        <taxon>Metazoa</taxon>
        <taxon>Ecdysozoa</taxon>
        <taxon>Nematoda</taxon>
        <taxon>Chromadorea</taxon>
        <taxon>Rhabditida</taxon>
        <taxon>Rhabditina</taxon>
        <taxon>Rhabditomorpha</taxon>
        <taxon>Strongyloidea</taxon>
        <taxon>Strongylidae</taxon>
        <taxon>Strongylus</taxon>
    </lineage>
</organism>
<protein>
    <submittedName>
        <fullName evidence="1">Uncharacterized protein</fullName>
    </submittedName>
</protein>
<dbReference type="Proteomes" id="UP000270094">
    <property type="component" value="Unassembled WGS sequence"/>
</dbReference>
<gene>
    <name evidence="1" type="ORF">SVUK_LOCUS6520</name>
</gene>